<keyword evidence="2" id="KW-0472">Membrane</keyword>
<dbReference type="EMBL" id="JAUZMY010000007">
    <property type="protein sequence ID" value="MEE2037458.1"/>
    <property type="molecule type" value="Genomic_DNA"/>
</dbReference>
<reference evidence="3 4" key="1">
    <citation type="submission" date="2023-08" db="EMBL/GenBank/DDBJ databases">
        <authorList>
            <person name="Girao M."/>
            <person name="Carvalho M.F."/>
        </authorList>
    </citation>
    <scope>NUCLEOTIDE SEQUENCE [LARGE SCALE GENOMIC DNA]</scope>
    <source>
        <strain evidence="3 4">CT-R113</strain>
    </source>
</reference>
<dbReference type="Proteomes" id="UP001356095">
    <property type="component" value="Unassembled WGS sequence"/>
</dbReference>
<keyword evidence="2" id="KW-1133">Transmembrane helix</keyword>
<evidence type="ECO:0000313" key="4">
    <source>
        <dbReference type="Proteomes" id="UP001356095"/>
    </source>
</evidence>
<organism evidence="3 4">
    <name type="scientific">Nocardiopsis codii</name>
    <dbReference type="NCBI Taxonomy" id="3065942"/>
    <lineage>
        <taxon>Bacteria</taxon>
        <taxon>Bacillati</taxon>
        <taxon>Actinomycetota</taxon>
        <taxon>Actinomycetes</taxon>
        <taxon>Streptosporangiales</taxon>
        <taxon>Nocardiopsidaceae</taxon>
        <taxon>Nocardiopsis</taxon>
    </lineage>
</organism>
<keyword evidence="2" id="KW-0812">Transmembrane</keyword>
<name>A0ABU7K5D0_9ACTN</name>
<sequence length="273" mass="28197">MHEPGPPPSQGPRPPRQPEHQVPPPGHRPPSGPQSSSAPRTPPGHLTPHGQPQGHPGPGRPPAPQAQPKKGSVGRTLAWIGCGCGTLLLLVVAAAGFGGAYYFGWFGPEDVHAAPQPPCELLDTDAAGEIAGNGENLEVYEADHSYAYGAAGLECVVAPGHGAASGHQVDLRTTVFTTEVNGIRRENGIEAATAYFYDTRPESDGSESVTCPDGRLPLSGTRNGAGHALYRLDNLVVEVEVMPAASGVGEALDEAGRTQAAVDLLCDAVALVE</sequence>
<evidence type="ECO:0008006" key="5">
    <source>
        <dbReference type="Google" id="ProtNLM"/>
    </source>
</evidence>
<feature type="region of interest" description="Disordered" evidence="1">
    <location>
        <begin position="1"/>
        <end position="71"/>
    </location>
</feature>
<evidence type="ECO:0000256" key="1">
    <source>
        <dbReference type="SAM" id="MobiDB-lite"/>
    </source>
</evidence>
<feature type="transmembrane region" description="Helical" evidence="2">
    <location>
        <begin position="77"/>
        <end position="103"/>
    </location>
</feature>
<accession>A0ABU7K5D0</accession>
<feature type="compositionally biased region" description="Low complexity" evidence="1">
    <location>
        <begin position="33"/>
        <end position="54"/>
    </location>
</feature>
<feature type="compositionally biased region" description="Pro residues" evidence="1">
    <location>
        <begin position="1"/>
        <end position="32"/>
    </location>
</feature>
<gene>
    <name evidence="3" type="ORF">Q8791_09525</name>
</gene>
<proteinExistence type="predicted"/>
<evidence type="ECO:0000256" key="2">
    <source>
        <dbReference type="SAM" id="Phobius"/>
    </source>
</evidence>
<evidence type="ECO:0000313" key="3">
    <source>
        <dbReference type="EMBL" id="MEE2037458.1"/>
    </source>
</evidence>
<comment type="caution">
    <text evidence="3">The sequence shown here is derived from an EMBL/GenBank/DDBJ whole genome shotgun (WGS) entry which is preliminary data.</text>
</comment>
<keyword evidence="4" id="KW-1185">Reference proteome</keyword>
<protein>
    <recommendedName>
        <fullName evidence="5">DUF3558 domain-containing protein</fullName>
    </recommendedName>
</protein>
<dbReference type="RefSeq" id="WP_330091254.1">
    <property type="nucleotide sequence ID" value="NZ_JAUZMY010000007.1"/>
</dbReference>